<evidence type="ECO:0000256" key="16">
    <source>
        <dbReference type="ARBA" id="ARBA00049209"/>
    </source>
</evidence>
<dbReference type="SUPFAM" id="SSF53613">
    <property type="entry name" value="Ribokinase-like"/>
    <property type="match status" value="1"/>
</dbReference>
<comment type="similarity">
    <text evidence="3 19">In the N-terminal section; belongs to the NnrE/AIBP family.</text>
</comment>
<evidence type="ECO:0000256" key="13">
    <source>
        <dbReference type="ARBA" id="ARBA00023268"/>
    </source>
</evidence>
<feature type="binding site" evidence="17">
    <location>
        <position position="435"/>
    </location>
    <ligand>
        <name>AMP</name>
        <dbReference type="ChEBI" id="CHEBI:456215"/>
    </ligand>
</feature>
<reference evidence="22" key="1">
    <citation type="journal article" date="2020" name="mSystems">
        <title>Genome- and Community-Level Interaction Insights into Carbon Utilization and Element Cycling Functions of Hydrothermarchaeota in Hydrothermal Sediment.</title>
        <authorList>
            <person name="Zhou Z."/>
            <person name="Liu Y."/>
            <person name="Xu W."/>
            <person name="Pan J."/>
            <person name="Luo Z.H."/>
            <person name="Li M."/>
        </authorList>
    </citation>
    <scope>NUCLEOTIDE SEQUENCE [LARGE SCALE GENOMIC DNA]</scope>
    <source>
        <strain evidence="22">SpSt-23</strain>
    </source>
</reference>
<comment type="catalytic activity">
    <reaction evidence="1 18 19">
        <text>(6R)-NADHX = (6S)-NADHX</text>
        <dbReference type="Rhea" id="RHEA:32215"/>
        <dbReference type="ChEBI" id="CHEBI:64074"/>
        <dbReference type="ChEBI" id="CHEBI:64075"/>
        <dbReference type="EC" id="5.1.99.6"/>
    </reaction>
</comment>
<evidence type="ECO:0000256" key="18">
    <source>
        <dbReference type="HAMAP-Rule" id="MF_01966"/>
    </source>
</evidence>
<evidence type="ECO:0000313" key="22">
    <source>
        <dbReference type="EMBL" id="HEF86747.1"/>
    </source>
</evidence>
<evidence type="ECO:0000256" key="5">
    <source>
        <dbReference type="ARBA" id="ARBA00022723"/>
    </source>
</evidence>
<dbReference type="NCBIfam" id="TIGR00197">
    <property type="entry name" value="yjeF_nterm"/>
    <property type="match status" value="1"/>
</dbReference>
<keyword evidence="7 17" id="KW-0067">ATP-binding</keyword>
<proteinExistence type="inferred from homology"/>
<comment type="subunit">
    <text evidence="17">Homotetramer.</text>
</comment>
<feature type="binding site" evidence="17">
    <location>
        <position position="249"/>
    </location>
    <ligand>
        <name>(6S)-NADPHX</name>
        <dbReference type="ChEBI" id="CHEBI:64076"/>
    </ligand>
</feature>
<evidence type="ECO:0000256" key="1">
    <source>
        <dbReference type="ARBA" id="ARBA00000013"/>
    </source>
</evidence>
<keyword evidence="9 18" id="KW-0630">Potassium</keyword>
<comment type="similarity">
    <text evidence="4 19">In the C-terminal section; belongs to the NnrD/CARKD family.</text>
</comment>
<dbReference type="GO" id="GO:0110051">
    <property type="term" value="P:metabolite repair"/>
    <property type="evidence" value="ECO:0007669"/>
    <property type="project" value="TreeGrafter"/>
</dbReference>
<dbReference type="GO" id="GO:0046872">
    <property type="term" value="F:metal ion binding"/>
    <property type="evidence" value="ECO:0007669"/>
    <property type="project" value="UniProtKB-UniRule"/>
</dbReference>
<evidence type="ECO:0000256" key="11">
    <source>
        <dbReference type="ARBA" id="ARBA00023235"/>
    </source>
</evidence>
<comment type="catalytic activity">
    <reaction evidence="2 18 19">
        <text>(6R)-NADPHX = (6S)-NADPHX</text>
        <dbReference type="Rhea" id="RHEA:32227"/>
        <dbReference type="ChEBI" id="CHEBI:64076"/>
        <dbReference type="ChEBI" id="CHEBI:64077"/>
        <dbReference type="EC" id="5.1.99.6"/>
    </reaction>
</comment>
<dbReference type="PIRSF" id="PIRSF017184">
    <property type="entry name" value="Nnr"/>
    <property type="match status" value="1"/>
</dbReference>
<dbReference type="NCBIfam" id="TIGR00196">
    <property type="entry name" value="yjeF_cterm"/>
    <property type="match status" value="1"/>
</dbReference>
<keyword evidence="13" id="KW-0511">Multifunctional enzyme</keyword>
<comment type="function">
    <text evidence="18">Catalyzes the epimerization of the S- and R-forms of NAD(P)HX, a damaged form of NAD(P)H that is a result of enzymatic or heat-dependent hydration. This is a prerequisite for the S-specific NAD(P)H-hydrate dehydratase to allow the repair of both epimers of NAD(P)HX.</text>
</comment>
<accession>A0A7C2G0D6</accession>
<keyword evidence="11 18" id="KW-0413">Isomerase</keyword>
<dbReference type="InterPro" id="IPR004443">
    <property type="entry name" value="YjeF_N_dom"/>
</dbReference>
<comment type="cofactor">
    <cofactor evidence="17">
        <name>Mg(2+)</name>
        <dbReference type="ChEBI" id="CHEBI:18420"/>
    </cofactor>
</comment>
<keyword evidence="6 17" id="KW-0547">Nucleotide-binding</keyword>
<comment type="similarity">
    <text evidence="17">Belongs to the NnrD/CARKD family.</text>
</comment>
<dbReference type="PANTHER" id="PTHR12592">
    <property type="entry name" value="ATP-DEPENDENT (S)-NAD(P)H-HYDRATE DEHYDRATASE FAMILY MEMBER"/>
    <property type="match status" value="1"/>
</dbReference>
<comment type="caution">
    <text evidence="22">The sequence shown here is derived from an EMBL/GenBank/DDBJ whole genome shotgun (WGS) entry which is preliminary data.</text>
</comment>
<feature type="binding site" evidence="18">
    <location>
        <position position="122"/>
    </location>
    <ligand>
        <name>K(+)</name>
        <dbReference type="ChEBI" id="CHEBI:29103"/>
    </ligand>
</feature>
<name>A0A7C2G0D6_9CREN</name>
<dbReference type="InterPro" id="IPR029056">
    <property type="entry name" value="Ribokinase-like"/>
</dbReference>
<comment type="cofactor">
    <cofactor evidence="18 19">
        <name>K(+)</name>
        <dbReference type="ChEBI" id="CHEBI:29103"/>
    </cofactor>
    <text evidence="18 19">Binds 1 potassium ion per subunit.</text>
</comment>
<evidence type="ECO:0000256" key="8">
    <source>
        <dbReference type="ARBA" id="ARBA00022857"/>
    </source>
</evidence>
<dbReference type="GO" id="GO:0052856">
    <property type="term" value="F:NAD(P)HX epimerase activity"/>
    <property type="evidence" value="ECO:0007669"/>
    <property type="project" value="UniProtKB-UniRule"/>
</dbReference>
<dbReference type="EC" id="5.1.99.6" evidence="19"/>
<dbReference type="InterPro" id="IPR030677">
    <property type="entry name" value="Nnr"/>
</dbReference>
<evidence type="ECO:0000256" key="6">
    <source>
        <dbReference type="ARBA" id="ARBA00022741"/>
    </source>
</evidence>
<evidence type="ECO:0000256" key="4">
    <source>
        <dbReference type="ARBA" id="ARBA00009524"/>
    </source>
</evidence>
<feature type="binding site" evidence="17">
    <location>
        <position position="436"/>
    </location>
    <ligand>
        <name>(6S)-NADPHX</name>
        <dbReference type="ChEBI" id="CHEBI:64076"/>
    </ligand>
</feature>
<evidence type="ECO:0000256" key="14">
    <source>
        <dbReference type="ARBA" id="ARBA00025153"/>
    </source>
</evidence>
<protein>
    <recommendedName>
        <fullName evidence="19">Bifunctional NAD(P)H-hydrate repair enzyme</fullName>
    </recommendedName>
    <alternativeName>
        <fullName evidence="19">Nicotinamide nucleotide repair protein</fullName>
    </alternativeName>
    <domain>
        <recommendedName>
            <fullName evidence="19">ADP-dependent (S)-NAD(P)H-hydrate dehydratase</fullName>
            <ecNumber evidence="19">4.2.1.136</ecNumber>
        </recommendedName>
        <alternativeName>
            <fullName evidence="19">ADP-dependent NAD(P)HX dehydratase</fullName>
        </alternativeName>
    </domain>
    <domain>
        <recommendedName>
            <fullName evidence="19">NAD(P)H-hydrate epimerase</fullName>
            <ecNumber evidence="19">5.1.99.6</ecNumber>
        </recommendedName>
    </domain>
</protein>
<evidence type="ECO:0000256" key="10">
    <source>
        <dbReference type="ARBA" id="ARBA00023027"/>
    </source>
</evidence>
<dbReference type="CDD" id="cd01171">
    <property type="entry name" value="YXKO-related"/>
    <property type="match status" value="1"/>
</dbReference>
<feature type="binding site" evidence="18">
    <location>
        <position position="56"/>
    </location>
    <ligand>
        <name>K(+)</name>
        <dbReference type="ChEBI" id="CHEBI:29103"/>
    </ligand>
</feature>
<dbReference type="EMBL" id="DSJT01000003">
    <property type="protein sequence ID" value="HEF86747.1"/>
    <property type="molecule type" value="Genomic_DNA"/>
</dbReference>
<gene>
    <name evidence="17" type="primary">nnrD</name>
    <name evidence="18" type="synonym">nnrE</name>
    <name evidence="22" type="ORF">ENP55_00225</name>
</gene>
<evidence type="ECO:0000259" key="20">
    <source>
        <dbReference type="PROSITE" id="PS51383"/>
    </source>
</evidence>
<comment type="function">
    <text evidence="14 19">Bifunctional enzyme that catalyzes the epimerization of the S- and R-forms of NAD(P)HX and the dehydration of the S-form of NAD(P)HX at the expense of ADP, which is converted to AMP. This allows the repair of both epimers of NAD(P)HX, a damaged form of NAD(P)H that is a result of enzymatic or heat-dependent hydration.</text>
</comment>
<comment type="catalytic activity">
    <reaction evidence="16 17 19">
        <text>(6S)-NADPHX + ADP = AMP + phosphate + NADPH + H(+)</text>
        <dbReference type="Rhea" id="RHEA:32235"/>
        <dbReference type="ChEBI" id="CHEBI:15378"/>
        <dbReference type="ChEBI" id="CHEBI:43474"/>
        <dbReference type="ChEBI" id="CHEBI:57783"/>
        <dbReference type="ChEBI" id="CHEBI:64076"/>
        <dbReference type="ChEBI" id="CHEBI:456215"/>
        <dbReference type="ChEBI" id="CHEBI:456216"/>
        <dbReference type="EC" id="4.2.1.136"/>
    </reaction>
</comment>
<keyword evidence="5 18" id="KW-0479">Metal-binding</keyword>
<comment type="caution">
    <text evidence="17">Lacks conserved residue(s) required for the propagation of feature annotation.</text>
</comment>
<dbReference type="HAMAP" id="MF_01966">
    <property type="entry name" value="NADHX_epimerase"/>
    <property type="match status" value="1"/>
</dbReference>
<dbReference type="PANTHER" id="PTHR12592:SF0">
    <property type="entry name" value="ATP-DEPENDENT (S)-NAD(P)H-HYDRATE DEHYDRATASE"/>
    <property type="match status" value="1"/>
</dbReference>
<evidence type="ECO:0000256" key="12">
    <source>
        <dbReference type="ARBA" id="ARBA00023239"/>
    </source>
</evidence>
<evidence type="ECO:0000256" key="2">
    <source>
        <dbReference type="ARBA" id="ARBA00000909"/>
    </source>
</evidence>
<feature type="binding site" evidence="18">
    <location>
        <begin position="126"/>
        <end position="132"/>
    </location>
    <ligand>
        <name>(6S)-NADPHX</name>
        <dbReference type="ChEBI" id="CHEBI:64076"/>
    </ligand>
</feature>
<dbReference type="Gene3D" id="3.40.50.10260">
    <property type="entry name" value="YjeF N-terminal domain"/>
    <property type="match status" value="1"/>
</dbReference>
<feature type="binding site" evidence="18">
    <location>
        <begin position="55"/>
        <end position="59"/>
    </location>
    <ligand>
        <name>(6S)-NADPHX</name>
        <dbReference type="ChEBI" id="CHEBI:64076"/>
    </ligand>
</feature>
<dbReference type="Gene3D" id="3.40.1190.20">
    <property type="match status" value="1"/>
</dbReference>
<feature type="binding site" evidence="18">
    <location>
        <position position="159"/>
    </location>
    <ligand>
        <name>K(+)</name>
        <dbReference type="ChEBI" id="CHEBI:29103"/>
    </ligand>
</feature>
<feature type="binding site" evidence="18">
    <location>
        <position position="156"/>
    </location>
    <ligand>
        <name>(6S)-NADPHX</name>
        <dbReference type="ChEBI" id="CHEBI:64076"/>
    </ligand>
</feature>
<evidence type="ECO:0000256" key="19">
    <source>
        <dbReference type="PIRNR" id="PIRNR017184"/>
    </source>
</evidence>
<evidence type="ECO:0000256" key="17">
    <source>
        <dbReference type="HAMAP-Rule" id="MF_01965"/>
    </source>
</evidence>
<evidence type="ECO:0000256" key="3">
    <source>
        <dbReference type="ARBA" id="ARBA00006001"/>
    </source>
</evidence>
<comment type="function">
    <text evidence="17">Catalyzes the dehydration of the S-form of NAD(P)HX at the expense of ADP, which is converted to AMP. Together with NAD(P)HX epimerase, which catalyzes the epimerization of the S- and R-forms, the enzyme allows the repair of both epimers of NAD(P)HX, a damaged form of NAD(P)H that is a result of enzymatic or heat-dependent hydration.</text>
</comment>
<dbReference type="InterPro" id="IPR036652">
    <property type="entry name" value="YjeF_N_dom_sf"/>
</dbReference>
<dbReference type="PROSITE" id="PS51385">
    <property type="entry name" value="YJEF_N"/>
    <property type="match status" value="1"/>
</dbReference>
<dbReference type="HAMAP" id="MF_01965">
    <property type="entry name" value="NADHX_dehydratase"/>
    <property type="match status" value="1"/>
</dbReference>
<dbReference type="AlphaFoldDB" id="A0A7C2G0D6"/>
<feature type="binding site" evidence="17">
    <location>
        <position position="319"/>
    </location>
    <ligand>
        <name>(6S)-NADPHX</name>
        <dbReference type="ChEBI" id="CHEBI:64076"/>
    </ligand>
</feature>
<organism evidence="22">
    <name type="scientific">Thermosphaera aggregans</name>
    <dbReference type="NCBI Taxonomy" id="54254"/>
    <lineage>
        <taxon>Archaea</taxon>
        <taxon>Thermoproteota</taxon>
        <taxon>Thermoprotei</taxon>
        <taxon>Desulfurococcales</taxon>
        <taxon>Desulfurococcaceae</taxon>
        <taxon>Thermosphaera</taxon>
    </lineage>
</organism>
<keyword evidence="12 17" id="KW-0456">Lyase</keyword>
<feature type="binding site" evidence="17">
    <location>
        <position position="370"/>
    </location>
    <ligand>
        <name>(6S)-NADPHX</name>
        <dbReference type="ChEBI" id="CHEBI:64076"/>
    </ligand>
</feature>
<dbReference type="GO" id="GO:0046496">
    <property type="term" value="P:nicotinamide nucleotide metabolic process"/>
    <property type="evidence" value="ECO:0007669"/>
    <property type="project" value="UniProtKB-UniRule"/>
</dbReference>
<dbReference type="GO" id="GO:0052855">
    <property type="term" value="F:ADP-dependent NAD(P)H-hydrate dehydratase activity"/>
    <property type="evidence" value="ECO:0007669"/>
    <property type="project" value="UniProtKB-UniRule"/>
</dbReference>
<keyword evidence="10 17" id="KW-0520">NAD</keyword>
<evidence type="ECO:0000256" key="7">
    <source>
        <dbReference type="ARBA" id="ARBA00022840"/>
    </source>
</evidence>
<feature type="domain" description="YjeF C-terminal" evidence="20">
    <location>
        <begin position="214"/>
        <end position="493"/>
    </location>
</feature>
<dbReference type="EC" id="4.2.1.136" evidence="19"/>
<evidence type="ECO:0000259" key="21">
    <source>
        <dbReference type="PROSITE" id="PS51385"/>
    </source>
</evidence>
<dbReference type="Pfam" id="PF01256">
    <property type="entry name" value="Carb_kinase"/>
    <property type="match status" value="1"/>
</dbReference>
<dbReference type="GO" id="GO:0005524">
    <property type="term" value="F:ATP binding"/>
    <property type="evidence" value="ECO:0007669"/>
    <property type="project" value="UniProtKB-UniRule"/>
</dbReference>
<dbReference type="InterPro" id="IPR017953">
    <property type="entry name" value="Carbohydrate_kinase_pred_CS"/>
</dbReference>
<dbReference type="Pfam" id="PF03853">
    <property type="entry name" value="YjeF_N"/>
    <property type="match status" value="1"/>
</dbReference>
<comment type="catalytic activity">
    <reaction evidence="15 17 19">
        <text>(6S)-NADHX + ADP = AMP + phosphate + NADH + H(+)</text>
        <dbReference type="Rhea" id="RHEA:32223"/>
        <dbReference type="ChEBI" id="CHEBI:15378"/>
        <dbReference type="ChEBI" id="CHEBI:43474"/>
        <dbReference type="ChEBI" id="CHEBI:57945"/>
        <dbReference type="ChEBI" id="CHEBI:64074"/>
        <dbReference type="ChEBI" id="CHEBI:456215"/>
        <dbReference type="ChEBI" id="CHEBI:456216"/>
        <dbReference type="EC" id="4.2.1.136"/>
    </reaction>
</comment>
<dbReference type="InterPro" id="IPR000631">
    <property type="entry name" value="CARKD"/>
</dbReference>
<dbReference type="PROSITE" id="PS01050">
    <property type="entry name" value="YJEF_C_2"/>
    <property type="match status" value="1"/>
</dbReference>
<keyword evidence="8 17" id="KW-0521">NADP</keyword>
<dbReference type="SUPFAM" id="SSF64153">
    <property type="entry name" value="YjeF N-terminal domain-like"/>
    <property type="match status" value="1"/>
</dbReference>
<evidence type="ECO:0000256" key="15">
    <source>
        <dbReference type="ARBA" id="ARBA00048238"/>
    </source>
</evidence>
<sequence length="502" mass="54003">MITTLDMKVLETNSVGLGLPLNNLMEAAGKSVADFADSQLRGREVSIVVMVGKGGNGGDGLVAARYLSSKNYKVEVLPAYPFTEIEHPDTFLNLKILRKLDSVKIHEPGQLQVLEGKEVIIDALLGTGVKGVLKPPLKQLVDKANEEKAYLKIAVDTPSGLNPDTGEVHGTAFKAHYTVTFHDLKPGLLNNREYTGEVVVANIGIPPEAEKYVGPGDVIHRIPPRPRGAHKGSSGRIIIIAGSMRYAGAAYLAAKASLLAGADLSFLIVPEAIRDIVASFSPDIITLPYPGEYLSNNAISLIIKYVEELKPHAVAMGPGLGSDIETLEAVKKLTNYFVERNIPLVLDADALKTVKLGVDRFNGMVVLTPHRGEFRNITNYTISDDLYEASRLVETAAKNLNAVILLKAPVDIVSNGEKTRFNKTGNPYMAIGGTGDVLTGLVAGLIPQVGDVFHAACIAAYLNGLAGDYLLKTNKHVSASNILRVLPIVKNKPLEVHRKIYD</sequence>
<dbReference type="PROSITE" id="PS51383">
    <property type="entry name" value="YJEF_C_3"/>
    <property type="match status" value="1"/>
</dbReference>
<comment type="similarity">
    <text evidence="18">Belongs to the NnrE/AIBP family.</text>
</comment>
<feature type="domain" description="YjeF N-terminal" evidence="21">
    <location>
        <begin position="7"/>
        <end position="211"/>
    </location>
</feature>
<evidence type="ECO:0000256" key="9">
    <source>
        <dbReference type="ARBA" id="ARBA00022958"/>
    </source>
</evidence>